<dbReference type="Gene3D" id="3.40.50.300">
    <property type="entry name" value="P-loop containing nucleotide triphosphate hydrolases"/>
    <property type="match status" value="1"/>
</dbReference>
<keyword evidence="10" id="KW-0418">Kinase</keyword>
<dbReference type="CDD" id="cd05387">
    <property type="entry name" value="BY-kinase"/>
    <property type="match status" value="1"/>
</dbReference>
<dbReference type="InterPro" id="IPR003856">
    <property type="entry name" value="LPS_length_determ_N"/>
</dbReference>
<evidence type="ECO:0000256" key="14">
    <source>
        <dbReference type="ARBA" id="ARBA00023137"/>
    </source>
</evidence>
<accession>A0A327L1D1</accession>
<evidence type="ECO:0000259" key="19">
    <source>
        <dbReference type="Pfam" id="PF02706"/>
    </source>
</evidence>
<comment type="caution">
    <text evidence="22">The sequence shown here is derived from an EMBL/GenBank/DDBJ whole genome shotgun (WGS) entry which is preliminary data.</text>
</comment>
<dbReference type="InterPro" id="IPR032807">
    <property type="entry name" value="GNVR"/>
</dbReference>
<dbReference type="GO" id="GO:0005886">
    <property type="term" value="C:plasma membrane"/>
    <property type="evidence" value="ECO:0007669"/>
    <property type="project" value="UniProtKB-SubCell"/>
</dbReference>
<evidence type="ECO:0000256" key="7">
    <source>
        <dbReference type="ARBA" id="ARBA00022679"/>
    </source>
</evidence>
<keyword evidence="13 18" id="KW-0472">Membrane</keyword>
<dbReference type="OrthoDB" id="230260at2"/>
<dbReference type="AlphaFoldDB" id="A0A327L1D1"/>
<protein>
    <recommendedName>
        <fullName evidence="4">non-specific protein-tyrosine kinase</fullName>
        <ecNumber evidence="4">2.7.10.2</ecNumber>
    </recommendedName>
</protein>
<dbReference type="InterPro" id="IPR025669">
    <property type="entry name" value="AAA_dom"/>
</dbReference>
<dbReference type="NCBIfam" id="TIGR01007">
    <property type="entry name" value="eps_fam"/>
    <property type="match status" value="1"/>
</dbReference>
<evidence type="ECO:0000256" key="11">
    <source>
        <dbReference type="ARBA" id="ARBA00022840"/>
    </source>
</evidence>
<reference evidence="22 23" key="1">
    <citation type="submission" date="2017-07" db="EMBL/GenBank/DDBJ databases">
        <title>Draft Genome Sequences of Select Purple Nonsulfur Bacteria.</title>
        <authorList>
            <person name="Lasarre B."/>
            <person name="Mckinlay J.B."/>
        </authorList>
    </citation>
    <scope>NUCLEOTIDE SEQUENCE [LARGE SCALE GENOMIC DNA]</scope>
    <source>
        <strain evidence="22 23">DSM 5909</strain>
    </source>
</reference>
<feature type="region of interest" description="Disordered" evidence="17">
    <location>
        <begin position="1"/>
        <end position="20"/>
    </location>
</feature>
<feature type="coiled-coil region" evidence="16">
    <location>
        <begin position="385"/>
        <end position="412"/>
    </location>
</feature>
<evidence type="ECO:0000256" key="6">
    <source>
        <dbReference type="ARBA" id="ARBA00022519"/>
    </source>
</evidence>
<keyword evidence="23" id="KW-1185">Reference proteome</keyword>
<keyword evidence="7" id="KW-0808">Transferase</keyword>
<comment type="subcellular location">
    <subcellularLocation>
        <location evidence="1">Cell inner membrane</location>
        <topology evidence="1">Multi-pass membrane protein</topology>
    </subcellularLocation>
</comment>
<dbReference type="InterPro" id="IPR027417">
    <property type="entry name" value="P-loop_NTPase"/>
</dbReference>
<evidence type="ECO:0000256" key="10">
    <source>
        <dbReference type="ARBA" id="ARBA00022777"/>
    </source>
</evidence>
<keyword evidence="14" id="KW-0829">Tyrosine-protein kinase</keyword>
<keyword evidence="5" id="KW-1003">Cell membrane</keyword>
<dbReference type="Pfam" id="PF13807">
    <property type="entry name" value="GNVR"/>
    <property type="match status" value="1"/>
</dbReference>
<feature type="domain" description="Tyrosine-protein kinase G-rich" evidence="21">
    <location>
        <begin position="392"/>
        <end position="468"/>
    </location>
</feature>
<feature type="domain" description="AAA" evidence="20">
    <location>
        <begin position="558"/>
        <end position="687"/>
    </location>
</feature>
<evidence type="ECO:0000256" key="15">
    <source>
        <dbReference type="ARBA" id="ARBA00051245"/>
    </source>
</evidence>
<dbReference type="InterPro" id="IPR005700">
    <property type="entry name" value="EPS_ExoP-like"/>
</dbReference>
<dbReference type="Pfam" id="PF02706">
    <property type="entry name" value="Wzz"/>
    <property type="match status" value="1"/>
</dbReference>
<keyword evidence="8 18" id="KW-0812">Transmembrane</keyword>
<dbReference type="EC" id="2.7.10.2" evidence="4"/>
<feature type="domain" description="Polysaccharide chain length determinant N-terminal" evidence="19">
    <location>
        <begin position="33"/>
        <end position="112"/>
    </location>
</feature>
<dbReference type="RefSeq" id="WP_111419493.1">
    <property type="nucleotide sequence ID" value="NZ_NPEX01000077.1"/>
</dbReference>
<gene>
    <name evidence="22" type="ORF">CH341_13155</name>
</gene>
<comment type="similarity">
    <text evidence="2">Belongs to the CpsD/CapB family.</text>
</comment>
<dbReference type="SUPFAM" id="SSF52540">
    <property type="entry name" value="P-loop containing nucleoside triphosphate hydrolases"/>
    <property type="match status" value="1"/>
</dbReference>
<proteinExistence type="inferred from homology"/>
<evidence type="ECO:0000256" key="2">
    <source>
        <dbReference type="ARBA" id="ARBA00007316"/>
    </source>
</evidence>
<name>A0A327L1D1_9BRAD</name>
<keyword evidence="12 18" id="KW-1133">Transmembrane helix</keyword>
<evidence type="ECO:0000259" key="21">
    <source>
        <dbReference type="Pfam" id="PF13807"/>
    </source>
</evidence>
<dbReference type="EMBL" id="NPEX01000077">
    <property type="protein sequence ID" value="RAI43663.1"/>
    <property type="molecule type" value="Genomic_DNA"/>
</dbReference>
<evidence type="ECO:0000256" key="9">
    <source>
        <dbReference type="ARBA" id="ARBA00022741"/>
    </source>
</evidence>
<evidence type="ECO:0000256" key="13">
    <source>
        <dbReference type="ARBA" id="ARBA00023136"/>
    </source>
</evidence>
<evidence type="ECO:0000313" key="22">
    <source>
        <dbReference type="EMBL" id="RAI43663.1"/>
    </source>
</evidence>
<dbReference type="GO" id="GO:0005524">
    <property type="term" value="F:ATP binding"/>
    <property type="evidence" value="ECO:0007669"/>
    <property type="project" value="UniProtKB-KW"/>
</dbReference>
<dbReference type="NCBIfam" id="TIGR01005">
    <property type="entry name" value="eps_transp_fam"/>
    <property type="match status" value="1"/>
</dbReference>
<organism evidence="22 23">
    <name type="scientific">Rhodoplanes roseus</name>
    <dbReference type="NCBI Taxonomy" id="29409"/>
    <lineage>
        <taxon>Bacteria</taxon>
        <taxon>Pseudomonadati</taxon>
        <taxon>Pseudomonadota</taxon>
        <taxon>Alphaproteobacteria</taxon>
        <taxon>Hyphomicrobiales</taxon>
        <taxon>Nitrobacteraceae</taxon>
        <taxon>Rhodoplanes</taxon>
    </lineage>
</organism>
<keyword evidence="6" id="KW-0997">Cell inner membrane</keyword>
<dbReference type="InterPro" id="IPR005702">
    <property type="entry name" value="Wzc-like_C"/>
</dbReference>
<evidence type="ECO:0000313" key="23">
    <source>
        <dbReference type="Proteomes" id="UP000249130"/>
    </source>
</evidence>
<dbReference type="PANTHER" id="PTHR32309">
    <property type="entry name" value="TYROSINE-PROTEIN KINASE"/>
    <property type="match status" value="1"/>
</dbReference>
<dbReference type="PANTHER" id="PTHR32309:SF13">
    <property type="entry name" value="FERRIC ENTEROBACTIN TRANSPORT PROTEIN FEPE"/>
    <property type="match status" value="1"/>
</dbReference>
<comment type="catalytic activity">
    <reaction evidence="15">
        <text>L-tyrosyl-[protein] + ATP = O-phospho-L-tyrosyl-[protein] + ADP + H(+)</text>
        <dbReference type="Rhea" id="RHEA:10596"/>
        <dbReference type="Rhea" id="RHEA-COMP:10136"/>
        <dbReference type="Rhea" id="RHEA-COMP:20101"/>
        <dbReference type="ChEBI" id="CHEBI:15378"/>
        <dbReference type="ChEBI" id="CHEBI:30616"/>
        <dbReference type="ChEBI" id="CHEBI:46858"/>
        <dbReference type="ChEBI" id="CHEBI:61978"/>
        <dbReference type="ChEBI" id="CHEBI:456216"/>
        <dbReference type="EC" id="2.7.10.2"/>
    </reaction>
</comment>
<evidence type="ECO:0000256" key="4">
    <source>
        <dbReference type="ARBA" id="ARBA00011903"/>
    </source>
</evidence>
<keyword evidence="16" id="KW-0175">Coiled coil</keyword>
<evidence type="ECO:0000256" key="18">
    <source>
        <dbReference type="SAM" id="Phobius"/>
    </source>
</evidence>
<evidence type="ECO:0000256" key="5">
    <source>
        <dbReference type="ARBA" id="ARBA00022475"/>
    </source>
</evidence>
<dbReference type="InterPro" id="IPR050445">
    <property type="entry name" value="Bact_polysacc_biosynth/exp"/>
</dbReference>
<dbReference type="Proteomes" id="UP000249130">
    <property type="component" value="Unassembled WGS sequence"/>
</dbReference>
<keyword evidence="9" id="KW-0547">Nucleotide-binding</keyword>
<comment type="similarity">
    <text evidence="3">Belongs to the etk/wzc family.</text>
</comment>
<evidence type="ECO:0000256" key="8">
    <source>
        <dbReference type="ARBA" id="ARBA00022692"/>
    </source>
</evidence>
<feature type="transmembrane region" description="Helical" evidence="18">
    <location>
        <begin position="445"/>
        <end position="465"/>
    </location>
</feature>
<keyword evidence="11" id="KW-0067">ATP-binding</keyword>
<evidence type="ECO:0000259" key="20">
    <source>
        <dbReference type="Pfam" id="PF13614"/>
    </source>
</evidence>
<evidence type="ECO:0000256" key="1">
    <source>
        <dbReference type="ARBA" id="ARBA00004429"/>
    </source>
</evidence>
<evidence type="ECO:0000256" key="17">
    <source>
        <dbReference type="SAM" id="MobiDB-lite"/>
    </source>
</evidence>
<feature type="transmembrane region" description="Helical" evidence="18">
    <location>
        <begin position="36"/>
        <end position="55"/>
    </location>
</feature>
<dbReference type="Pfam" id="PF13614">
    <property type="entry name" value="AAA_31"/>
    <property type="match status" value="1"/>
</dbReference>
<evidence type="ECO:0000256" key="12">
    <source>
        <dbReference type="ARBA" id="ARBA00022989"/>
    </source>
</evidence>
<evidence type="ECO:0000256" key="3">
    <source>
        <dbReference type="ARBA" id="ARBA00008883"/>
    </source>
</evidence>
<evidence type="ECO:0000256" key="16">
    <source>
        <dbReference type="SAM" id="Coils"/>
    </source>
</evidence>
<sequence length="762" mass="82982">MRSVDAPYVDRDDGGPAKGSPRELVLAIGRAARRQFPTIAAVTAVVVVLGLTYLATAPARYTATATMVIDTRKVQLFQQQSVLGDITVDAGTVETQVEILKSENISLSVIKDQRLTEDPEFTGAGGDPIGTILGVVTDALQGFSNSPASEFEKMRRALARFEAGRTVKRLGLTYVMEIKYRALNPDKAAAIANAIVDAYVVDQLEAKYQATRRASIWLQDRIRELRTQASAAEKAVIDYKEKNNIVDTGGRLISEQQLAEVNSQLIMARASTAEAKARLDRINDILKDPVPNESVADALKNETIIKLRGQYVDFAAREATWSEKYGRNHLAALNLRNQMEQIRQSISAELHRIRQAYQSDYDIARAREESIKNSLASVVSENQLTNQAQIQLRELESNAQTYRSMYDNFLQRYMEAVQQQSFPITEARLISPATRPLRKSDPKPLVILAISGAAGLILGIGAAYAREMGDNVLRTSSQIEQILQVNCLAVLPYLKSGGGSKIQGRAAASDSAGPGDASATVGESSLSHVVDQPFSRFSEAIRAIKVAADLDGTVKTNKVIGVTSTVPGEGKTTVASNFAALIAHAGARVLLIDADLRNPSLSRALAPNAGHGLIDVIAGRSSLKSALVIDQRTALAFLPSGVTTRLPHTNEVLASASMKKAIDKFRSEYDYIVIDFPPVAPVVDVRATTGLVDSYVYVVEWGKTRIDLIDHSLTGARAVYDRILGVVLNKADAGILGRYEYHQGEAYYDKHYGRYGYAESQR</sequence>
<dbReference type="GO" id="GO:0004715">
    <property type="term" value="F:non-membrane spanning protein tyrosine kinase activity"/>
    <property type="evidence" value="ECO:0007669"/>
    <property type="project" value="UniProtKB-EC"/>
</dbReference>